<protein>
    <submittedName>
        <fullName evidence="2">Mediator of RNA polymerase II transcription subunit 33A-like protein</fullName>
    </submittedName>
</protein>
<reference evidence="2" key="1">
    <citation type="journal article" date="2022" name="Int. J. Mol. Sci.">
        <title>Draft Genome of Tanacetum Coccineum: Genomic Comparison of Closely Related Tanacetum-Family Plants.</title>
        <authorList>
            <person name="Yamashiro T."/>
            <person name="Shiraishi A."/>
            <person name="Nakayama K."/>
            <person name="Satake H."/>
        </authorList>
    </citation>
    <scope>NUCLEOTIDE SEQUENCE</scope>
</reference>
<proteinExistence type="predicted"/>
<feature type="transmembrane region" description="Helical" evidence="1">
    <location>
        <begin position="1112"/>
        <end position="1134"/>
    </location>
</feature>
<name>A0ABQ4Y2G1_9ASTR</name>
<dbReference type="PANTHER" id="PTHR33739:SF15">
    <property type="entry name" value="MEDIATOR OF RNA POLYMERASE II TRANSCRIPTION SUBUNIT 33A_B"/>
    <property type="match status" value="1"/>
</dbReference>
<keyword evidence="1" id="KW-0472">Membrane</keyword>
<keyword evidence="1" id="KW-1133">Transmembrane helix</keyword>
<keyword evidence="3" id="KW-1185">Reference proteome</keyword>
<gene>
    <name evidence="2" type="ORF">Tco_0704058</name>
</gene>
<dbReference type="Proteomes" id="UP001151760">
    <property type="component" value="Unassembled WGS sequence"/>
</dbReference>
<comment type="caution">
    <text evidence="2">The sequence shown here is derived from an EMBL/GenBank/DDBJ whole genome shotgun (WGS) entry which is preliminary data.</text>
</comment>
<evidence type="ECO:0000313" key="2">
    <source>
        <dbReference type="EMBL" id="GJS71217.1"/>
    </source>
</evidence>
<evidence type="ECO:0000256" key="1">
    <source>
        <dbReference type="SAM" id="Phobius"/>
    </source>
</evidence>
<evidence type="ECO:0000313" key="3">
    <source>
        <dbReference type="Proteomes" id="UP001151760"/>
    </source>
</evidence>
<dbReference type="InterPro" id="IPR039638">
    <property type="entry name" value="MED33A/B"/>
</dbReference>
<accession>A0ABQ4Y2G1</accession>
<feature type="transmembrane region" description="Helical" evidence="1">
    <location>
        <begin position="1164"/>
        <end position="1181"/>
    </location>
</feature>
<organism evidence="2 3">
    <name type="scientific">Tanacetum coccineum</name>
    <dbReference type="NCBI Taxonomy" id="301880"/>
    <lineage>
        <taxon>Eukaryota</taxon>
        <taxon>Viridiplantae</taxon>
        <taxon>Streptophyta</taxon>
        <taxon>Embryophyta</taxon>
        <taxon>Tracheophyta</taxon>
        <taxon>Spermatophyta</taxon>
        <taxon>Magnoliopsida</taxon>
        <taxon>eudicotyledons</taxon>
        <taxon>Gunneridae</taxon>
        <taxon>Pentapetalae</taxon>
        <taxon>asterids</taxon>
        <taxon>campanulids</taxon>
        <taxon>Asterales</taxon>
        <taxon>Asteraceae</taxon>
        <taxon>Asteroideae</taxon>
        <taxon>Anthemideae</taxon>
        <taxon>Anthemidinae</taxon>
        <taxon>Tanacetum</taxon>
    </lineage>
</organism>
<feature type="transmembrane region" description="Helical" evidence="1">
    <location>
        <begin position="1261"/>
        <end position="1282"/>
    </location>
</feature>
<dbReference type="EMBL" id="BQNB010009990">
    <property type="protein sequence ID" value="GJS71217.1"/>
    <property type="molecule type" value="Genomic_DNA"/>
</dbReference>
<sequence>MYYQLLASADNKLKFPFKMTQQELESFKKRSYVIPRRRSQPAAYRLYLELLRRHVVPLASEVNGPMYRNCSANGGNDSTRIMESIDDVLHLSQRFSNLSNEPGLLLVEFVFAIVWQLLDASLDDEGLLELVPEKKSTWSIKPQEMETDDHIVGEKKMDRSDRLYKTNITLAIEIMGELYRNKVTSRILYLARLNMPIHWGSFINNLRLLVANSISLRNSKEISPEALLQLTTDNRVLPSGNCKTVSMQQFHASFSSQSLVSSATSSHGASQSAVWLPIDLFLEDIMEAAVVATTSAAETLAGLLKAHQALTQASWQDAFLGLWMAALRLVQRERDAAEGPIPSIAACLCLLICTTTIAIVAIVDEEENALIEGGHMDMRSETQVLGNCRTSLVSSLQQLGEFEGLLTPPLSATSLANQAAAKAMMFLSGAGVGSGYLDGVSLNDIPVTCSGDLRHLIVEACIARHLLDTSAYLWPGYVKGHTNQVSHTITGQVPGWSSLMKGSPLTPSMVHALVSTPASSLAEVEKIYGMATDGSDSDKISVATILCGASLTRGWNIQEHIGSFIIKMLSPPIPTDYTGSESHLLACAPLLNVLLVGISTIDCVQIISLHGLSGSLANPLALEAYGCCVPLLAGVLMPICEVFGSCSPAVSWTLPTGEHLYPLAVFSNAFTLLLKLWRFDQPPAEHGMGNAAPVGSQLTPEFLLLARNSQLTSQGNSLKDQKKRKRSYIQCDLSSAGPLFLDSFPKLKLWYRQHQACIASTLFDLKPGTPVYQNFDALLNMMFRKINRGGEPLTSSTSGSSNSSVSIAEDCTFRLKVPAWDILEAVPFVIDAALTACAHGRLSPRELTTGLKDLTDLLPVSLATIVSYLSAETTRGLWKPASMNGTDWPSPATNLSMVEQNINKILAATGVDVPSLSAGGTTSASLPLPLAALVSLTITYKVDKVTEPLLNLVGPAVTTIGAGCPWPSMSIIAALWTQKAKRWTDHLVFTASRTVFHHSNDAVIQLLKVCFQSTLGLNSPIGGVGNLLGHGFGSHCTGGIAAVAPGILYLRVHRSVRDVMFMTEEIVSLLLQSVKDIVSTDIPIENLKRPKSGTVIRYGEVSLSLAMTRIKLAASLGASLVWITGGLNLIQTLIKETLPCWFISVHRSDLNKVDSGGMIGMLKGYALAYFTVLSAAFAWGVDSVSSASKKRPVILEAHLGFMARALDCKISLGCDRATWRAYVSGFVSLMVSCTPKWVREVDVVILRSLSRGLRKWDEEELALALLGIGGVSSMGAAAEFIVESSV</sequence>
<dbReference type="PANTHER" id="PTHR33739">
    <property type="entry name" value="OS07G0681500 PROTEIN"/>
    <property type="match status" value="1"/>
</dbReference>
<reference evidence="2" key="2">
    <citation type="submission" date="2022-01" db="EMBL/GenBank/DDBJ databases">
        <authorList>
            <person name="Yamashiro T."/>
            <person name="Shiraishi A."/>
            <person name="Satake H."/>
            <person name="Nakayama K."/>
        </authorList>
    </citation>
    <scope>NUCLEOTIDE SEQUENCE</scope>
</reference>
<keyword evidence="1" id="KW-0812">Transmembrane</keyword>